<gene>
    <name evidence="1" type="ORF">R6U77_10495</name>
</gene>
<evidence type="ECO:0000313" key="2">
    <source>
        <dbReference type="Proteomes" id="UP001322664"/>
    </source>
</evidence>
<organism evidence="1 2">
    <name type="scientific">Lysinibacillus louembei</name>
    <dbReference type="NCBI Taxonomy" id="1470088"/>
    <lineage>
        <taxon>Bacteria</taxon>
        <taxon>Bacillati</taxon>
        <taxon>Bacillota</taxon>
        <taxon>Bacilli</taxon>
        <taxon>Bacillales</taxon>
        <taxon>Bacillaceae</taxon>
        <taxon>Lysinibacillus</taxon>
    </lineage>
</organism>
<name>A0ABZ0RT50_9BACI</name>
<proteinExistence type="predicted"/>
<sequence length="122" mass="13837">MDLACFCCVTICQPIDDNYVCHTTIREKICTTISGSSDRSPKFIWLNNMPDVENVVTVNVCTTQPFTMKIYEQEGIFSTIAVDEICKAFTMHNILLIEIQSHANSTVELTITWKKIKNIELA</sequence>
<dbReference type="RefSeq" id="WP_319835627.1">
    <property type="nucleotide sequence ID" value="NZ_CP137624.1"/>
</dbReference>
<keyword evidence="2" id="KW-1185">Reference proteome</keyword>
<evidence type="ECO:0008006" key="3">
    <source>
        <dbReference type="Google" id="ProtNLM"/>
    </source>
</evidence>
<reference evidence="1 2" key="1">
    <citation type="submission" date="2023-09" db="EMBL/GenBank/DDBJ databases">
        <authorList>
            <person name="Page C.A."/>
            <person name="Perez-Diaz I.M."/>
        </authorList>
    </citation>
    <scope>NUCLEOTIDE SEQUENCE [LARGE SCALE GENOMIC DNA]</scope>
    <source>
        <strain evidence="1 2">Ll15</strain>
    </source>
</reference>
<accession>A0ABZ0RT50</accession>
<dbReference type="Proteomes" id="UP001322664">
    <property type="component" value="Chromosome"/>
</dbReference>
<evidence type="ECO:0000313" key="1">
    <source>
        <dbReference type="EMBL" id="WPK10361.1"/>
    </source>
</evidence>
<dbReference type="EMBL" id="CP137624">
    <property type="protein sequence ID" value="WPK10361.1"/>
    <property type="molecule type" value="Genomic_DNA"/>
</dbReference>
<protein>
    <recommendedName>
        <fullName evidence="3">DUF3992 domain-containing protein</fullName>
    </recommendedName>
</protein>